<dbReference type="STRING" id="1783515.A4E84_36280"/>
<evidence type="ECO:0000256" key="5">
    <source>
        <dbReference type="ARBA" id="ARBA00023295"/>
    </source>
</evidence>
<proteinExistence type="inferred from homology"/>
<comment type="similarity">
    <text evidence="2 6">Belongs to the glycosyl hydrolase 53 family.</text>
</comment>
<keyword evidence="5 6" id="KW-0326">Glycosidase</keyword>
<evidence type="ECO:0000256" key="4">
    <source>
        <dbReference type="ARBA" id="ARBA00022801"/>
    </source>
</evidence>
<evidence type="ECO:0000256" key="7">
    <source>
        <dbReference type="SAM" id="MobiDB-lite"/>
    </source>
</evidence>
<dbReference type="AlphaFoldDB" id="A0A143CB55"/>
<keyword evidence="9" id="KW-1185">Reference proteome</keyword>
<dbReference type="GO" id="GO:0031218">
    <property type="term" value="F:arabinogalactan endo-1,4-beta-galactosidase activity"/>
    <property type="evidence" value="ECO:0007669"/>
    <property type="project" value="UniProtKB-EC"/>
</dbReference>
<feature type="region of interest" description="Disordered" evidence="7">
    <location>
        <begin position="1"/>
        <end position="26"/>
    </location>
</feature>
<dbReference type="GO" id="GO:0015926">
    <property type="term" value="F:glucosidase activity"/>
    <property type="evidence" value="ECO:0007669"/>
    <property type="project" value="InterPro"/>
</dbReference>
<evidence type="ECO:0000313" key="9">
    <source>
        <dbReference type="Proteomes" id="UP000076096"/>
    </source>
</evidence>
<dbReference type="InterPro" id="IPR017853">
    <property type="entry name" value="GH"/>
</dbReference>
<dbReference type="PANTHER" id="PTHR34983:SF1">
    <property type="entry name" value="ARABINOGALACTAN ENDO-BETA-1,4-GALACTANASE A"/>
    <property type="match status" value="1"/>
</dbReference>
<dbReference type="Proteomes" id="UP000076096">
    <property type="component" value="Chromosome"/>
</dbReference>
<dbReference type="RefSeq" id="WP_062930610.1">
    <property type="nucleotide sequence ID" value="NZ_CP015098.1"/>
</dbReference>
<dbReference type="GO" id="GO:0045490">
    <property type="term" value="P:pectin catabolic process"/>
    <property type="evidence" value="ECO:0007669"/>
    <property type="project" value="TreeGrafter"/>
</dbReference>
<dbReference type="EC" id="3.2.1.89" evidence="3 6"/>
<evidence type="ECO:0000256" key="3">
    <source>
        <dbReference type="ARBA" id="ARBA00012556"/>
    </source>
</evidence>
<dbReference type="KEGG" id="stsi:A4E84_36280"/>
<accession>A0A143CB55</accession>
<dbReference type="InterPro" id="IPR011683">
    <property type="entry name" value="Glyco_hydro_53"/>
</dbReference>
<feature type="region of interest" description="Disordered" evidence="7">
    <location>
        <begin position="50"/>
        <end position="69"/>
    </location>
</feature>
<comment type="catalytic activity">
    <reaction evidence="1 6">
        <text>The enzyme specifically hydrolyzes (1-&gt;4)-beta-D-galactosidic linkages in type I arabinogalactans.</text>
        <dbReference type="EC" id="3.2.1.89"/>
    </reaction>
</comment>
<sequence>MRHRLPRTTTPSHGQEKYPEWHGTPEALDHNLNTIATTYPDYEVDVAETAYPASGGDGSPVPNSPYPRTIQGQADAIQRVFQAANDMVDNRGSGVLVWEPAGYQPMFRAVPGLANTWEPHASINVFNASRAKHILQDTVYTATVVGAAPRLPSSIRMLTTADDTITGVPVRWKPLPPGATDKPGEVTVTWMTGKGPVTAVVDVVPKAANRS</sequence>
<organism evidence="8 9">
    <name type="scientific">Streptomyces qaidamensis</name>
    <dbReference type="NCBI Taxonomy" id="1783515"/>
    <lineage>
        <taxon>Bacteria</taxon>
        <taxon>Bacillati</taxon>
        <taxon>Actinomycetota</taxon>
        <taxon>Actinomycetes</taxon>
        <taxon>Kitasatosporales</taxon>
        <taxon>Streptomycetaceae</taxon>
        <taxon>Streptomyces</taxon>
        <taxon>Streptomyces aurantiacus group</taxon>
    </lineage>
</organism>
<name>A0A143CB55_9ACTN</name>
<evidence type="ECO:0000256" key="1">
    <source>
        <dbReference type="ARBA" id="ARBA00001695"/>
    </source>
</evidence>
<dbReference type="SUPFAM" id="SSF51445">
    <property type="entry name" value="(Trans)glycosidases"/>
    <property type="match status" value="1"/>
</dbReference>
<protein>
    <recommendedName>
        <fullName evidence="3 6">Arabinogalactan endo-beta-1,4-galactanase</fullName>
        <ecNumber evidence="3 6">3.2.1.89</ecNumber>
    </recommendedName>
</protein>
<keyword evidence="4 6" id="KW-0378">Hydrolase</keyword>
<dbReference type="EMBL" id="CP015098">
    <property type="protein sequence ID" value="AMW14469.1"/>
    <property type="molecule type" value="Genomic_DNA"/>
</dbReference>
<evidence type="ECO:0000256" key="2">
    <source>
        <dbReference type="ARBA" id="ARBA00010687"/>
    </source>
</evidence>
<evidence type="ECO:0000256" key="6">
    <source>
        <dbReference type="RuleBase" id="RU361192"/>
    </source>
</evidence>
<evidence type="ECO:0000313" key="8">
    <source>
        <dbReference type="EMBL" id="AMW14469.1"/>
    </source>
</evidence>
<dbReference type="PANTHER" id="PTHR34983">
    <property type="entry name" value="ARABINOGALACTAN ENDO-BETA-1,4-GALACTANASE A"/>
    <property type="match status" value="1"/>
</dbReference>
<dbReference type="Pfam" id="PF07745">
    <property type="entry name" value="Glyco_hydro_53"/>
    <property type="match status" value="1"/>
</dbReference>
<reference evidence="9" key="1">
    <citation type="submission" date="2016-04" db="EMBL/GenBank/DDBJ databases">
        <authorList>
            <person name="Zhang B."/>
        </authorList>
    </citation>
    <scope>NUCLEOTIDE SEQUENCE [LARGE SCALE GENOMIC DNA]</scope>
    <source>
        <strain evidence="9">S10</strain>
    </source>
</reference>
<gene>
    <name evidence="8" type="ORF">A4E84_36280</name>
</gene>
<dbReference type="Gene3D" id="3.20.20.80">
    <property type="entry name" value="Glycosidases"/>
    <property type="match status" value="1"/>
</dbReference>